<comment type="caution">
    <text evidence="5">The sequence shown here is derived from an EMBL/GenBank/DDBJ whole genome shotgun (WGS) entry which is preliminary data.</text>
</comment>
<keyword evidence="3" id="KW-0963">Cytoplasm</keyword>
<keyword evidence="3" id="KW-0460">Magnesium</keyword>
<comment type="catalytic activity">
    <reaction evidence="3">
        <text>DNA(n) + a 2'-deoxyribonucleoside 5'-triphosphate = DNA(n+1) + diphosphate</text>
        <dbReference type="Rhea" id="RHEA:22508"/>
        <dbReference type="Rhea" id="RHEA-COMP:17339"/>
        <dbReference type="Rhea" id="RHEA-COMP:17340"/>
        <dbReference type="ChEBI" id="CHEBI:33019"/>
        <dbReference type="ChEBI" id="CHEBI:61560"/>
        <dbReference type="ChEBI" id="CHEBI:173112"/>
        <dbReference type="EC" id="2.7.7.7"/>
    </reaction>
</comment>
<keyword evidence="3" id="KW-0238">DNA-binding</keyword>
<dbReference type="SUPFAM" id="SSF100879">
    <property type="entry name" value="Lesion bypass DNA polymerase (Y-family), little finger domain"/>
    <property type="match status" value="1"/>
</dbReference>
<dbReference type="PANTHER" id="PTHR11076">
    <property type="entry name" value="DNA REPAIR POLYMERASE UMUC / TRANSFERASE FAMILY MEMBER"/>
    <property type="match status" value="1"/>
</dbReference>
<keyword evidence="3 5" id="KW-0808">Transferase</keyword>
<dbReference type="Gene3D" id="3.40.1170.60">
    <property type="match status" value="1"/>
</dbReference>
<dbReference type="Pfam" id="PF00817">
    <property type="entry name" value="IMS"/>
    <property type="match status" value="1"/>
</dbReference>
<sequence length="405" mass="46432">MTRIIAHIDMNSFYASVEEKYNPTLKGKPLAISGEVRERNGIIVTANYPARKFGIKSTMRVSEAKRLCPDIKFMKPNFERYQEQSKLVFDLIRTYTPNVEVVSIDEAYVDLTDIHEPIKTMAIIQRRIYYDLDLPSSVGISYNKFFAKMGSDLKKPKGFTIINKKNYKDVLWDLDISEMHGCGKASASKLKKQGIKTIGELAVSNDVILNSLLGTQGLRLKQRANGNDNRKLKYSVDRKSIGNSKTYPKDLEDDLELQSEVKKLAIKVSNRAENRNYVGNNISITIKFNDFKTITRSKKLSNYINDSDNIFNNAWELLVENYNFDKGVRLLGVSLNDIIKSNNKNQQIDIFTSLDEKFLEEIKIKKLLKDINNKYGKEVVKQLNNDKDTQKNIITTSFSKDFLDD</sequence>
<comment type="cofactor">
    <cofactor evidence="3">
        <name>Mg(2+)</name>
        <dbReference type="ChEBI" id="CHEBI:18420"/>
    </cofactor>
    <text evidence="3">Binds 2 magnesium ions per subunit.</text>
</comment>
<dbReference type="Gene3D" id="1.10.150.20">
    <property type="entry name" value="5' to 3' exonuclease, C-terminal subdomain"/>
    <property type="match status" value="1"/>
</dbReference>
<comment type="similarity">
    <text evidence="1 3">Belongs to the DNA polymerase type-Y family.</text>
</comment>
<dbReference type="Pfam" id="PF11799">
    <property type="entry name" value="IMS_C"/>
    <property type="match status" value="1"/>
</dbReference>
<dbReference type="PROSITE" id="PS50173">
    <property type="entry name" value="UMUC"/>
    <property type="match status" value="1"/>
</dbReference>
<name>A0ABX2SYV4_9BACL</name>
<feature type="site" description="Substrate discrimination" evidence="3">
    <location>
        <position position="14"/>
    </location>
</feature>
<organism evidence="5 6">
    <name type="scientific">Gemelliphila palaticanis</name>
    <dbReference type="NCBI Taxonomy" id="81950"/>
    <lineage>
        <taxon>Bacteria</taxon>
        <taxon>Bacillati</taxon>
        <taxon>Bacillota</taxon>
        <taxon>Bacilli</taxon>
        <taxon>Bacillales</taxon>
        <taxon>Gemellaceae</taxon>
        <taxon>Gemelliphila</taxon>
    </lineage>
</organism>
<dbReference type="PANTHER" id="PTHR11076:SF33">
    <property type="entry name" value="DNA POLYMERASE KAPPA"/>
    <property type="match status" value="1"/>
</dbReference>
<comment type="function">
    <text evidence="3">Poorly processive, error-prone DNA polymerase involved in untargeted mutagenesis. Copies undamaged DNA at stalled replication forks, which arise in vivo from mismatched or misaligned primer ends. These misaligned primers can be extended by PolIV. Exhibits no 3'-5' exonuclease (proofreading) activity. May be involved in translesional synthesis, in conjunction with the beta clamp from PolIII.</text>
</comment>
<evidence type="ECO:0000313" key="5">
    <source>
        <dbReference type="EMBL" id="NYS47430.1"/>
    </source>
</evidence>
<keyword evidence="3" id="KW-0239">DNA-directed DNA polymerase</keyword>
<keyword evidence="3" id="KW-0235">DNA replication</keyword>
<keyword evidence="3" id="KW-0234">DNA repair</keyword>
<dbReference type="SUPFAM" id="SSF56672">
    <property type="entry name" value="DNA/RNA polymerases"/>
    <property type="match status" value="1"/>
</dbReference>
<evidence type="ECO:0000256" key="1">
    <source>
        <dbReference type="ARBA" id="ARBA00010945"/>
    </source>
</evidence>
<dbReference type="Proteomes" id="UP000531840">
    <property type="component" value="Unassembled WGS sequence"/>
</dbReference>
<dbReference type="NCBIfam" id="NF002677">
    <property type="entry name" value="PRK02406.1"/>
    <property type="match status" value="1"/>
</dbReference>
<keyword evidence="3" id="KW-0515">Mutator protein</keyword>
<dbReference type="InterPro" id="IPR001126">
    <property type="entry name" value="UmuC"/>
</dbReference>
<comment type="subunit">
    <text evidence="3">Monomer.</text>
</comment>
<feature type="domain" description="UmuC" evidence="4">
    <location>
        <begin position="5"/>
        <end position="183"/>
    </location>
</feature>
<dbReference type="NCBIfam" id="NF002492">
    <property type="entry name" value="PRK01810.1"/>
    <property type="match status" value="1"/>
</dbReference>
<evidence type="ECO:0000256" key="2">
    <source>
        <dbReference type="ARBA" id="ARBA00022695"/>
    </source>
</evidence>
<gene>
    <name evidence="3" type="primary">dinB</name>
    <name evidence="5" type="ORF">HZY85_04370</name>
</gene>
<dbReference type="Gene3D" id="3.30.70.270">
    <property type="match status" value="1"/>
</dbReference>
<evidence type="ECO:0000256" key="3">
    <source>
        <dbReference type="HAMAP-Rule" id="MF_01113"/>
    </source>
</evidence>
<evidence type="ECO:0000259" key="4">
    <source>
        <dbReference type="PROSITE" id="PS50173"/>
    </source>
</evidence>
<dbReference type="HAMAP" id="MF_01113">
    <property type="entry name" value="DNApol_IV"/>
    <property type="match status" value="1"/>
</dbReference>
<keyword evidence="2 3" id="KW-0548">Nucleotidyltransferase</keyword>
<dbReference type="RefSeq" id="WP_179941216.1">
    <property type="nucleotide sequence ID" value="NZ_JACBYF010000006.1"/>
</dbReference>
<proteinExistence type="inferred from homology"/>
<dbReference type="InterPro" id="IPR022880">
    <property type="entry name" value="DNApol_IV"/>
</dbReference>
<dbReference type="EC" id="2.7.7.7" evidence="3"/>
<dbReference type="CDD" id="cd03586">
    <property type="entry name" value="PolY_Pol_IV_kappa"/>
    <property type="match status" value="1"/>
</dbReference>
<protein>
    <recommendedName>
        <fullName evidence="3">DNA polymerase IV</fullName>
        <shortName evidence="3">Pol IV</shortName>
        <ecNumber evidence="3">2.7.7.7</ecNumber>
    </recommendedName>
</protein>
<feature type="active site" evidence="3">
    <location>
        <position position="106"/>
    </location>
</feature>
<dbReference type="GO" id="GO:0003887">
    <property type="term" value="F:DNA-directed DNA polymerase activity"/>
    <property type="evidence" value="ECO:0007669"/>
    <property type="project" value="UniProtKB-EC"/>
</dbReference>
<feature type="binding site" evidence="3">
    <location>
        <position position="9"/>
    </location>
    <ligand>
        <name>Mg(2+)</name>
        <dbReference type="ChEBI" id="CHEBI:18420"/>
    </ligand>
</feature>
<dbReference type="InterPro" id="IPR017961">
    <property type="entry name" value="DNA_pol_Y-fam_little_finger"/>
</dbReference>
<evidence type="ECO:0000313" key="6">
    <source>
        <dbReference type="Proteomes" id="UP000531840"/>
    </source>
</evidence>
<accession>A0ABX2SYV4</accession>
<dbReference type="InterPro" id="IPR036775">
    <property type="entry name" value="DNA_pol_Y-fam_lit_finger_sf"/>
</dbReference>
<dbReference type="InterPro" id="IPR043128">
    <property type="entry name" value="Rev_trsase/Diguanyl_cyclase"/>
</dbReference>
<comment type="subcellular location">
    <subcellularLocation>
        <location evidence="3">Cytoplasm</location>
    </subcellularLocation>
</comment>
<feature type="binding site" evidence="3">
    <location>
        <position position="105"/>
    </location>
    <ligand>
        <name>Mg(2+)</name>
        <dbReference type="ChEBI" id="CHEBI:18420"/>
    </ligand>
</feature>
<reference evidence="5 6" key="1">
    <citation type="submission" date="2020-07" db="EMBL/GenBank/DDBJ databases">
        <title>MOT database genomes.</title>
        <authorList>
            <person name="Joseph S."/>
            <person name="Aduse-Opoku J."/>
            <person name="Hashim A."/>
            <person name="Wade W."/>
            <person name="Curtis M."/>
        </authorList>
    </citation>
    <scope>NUCLEOTIDE SEQUENCE [LARGE SCALE GENOMIC DNA]</scope>
    <source>
        <strain evidence="5 6">CIP 106318</strain>
    </source>
</reference>
<dbReference type="Gene3D" id="3.30.1490.100">
    <property type="entry name" value="DNA polymerase, Y-family, little finger domain"/>
    <property type="match status" value="1"/>
</dbReference>
<keyword evidence="3" id="KW-0479">Metal-binding</keyword>
<dbReference type="EMBL" id="JACBYF010000006">
    <property type="protein sequence ID" value="NYS47430.1"/>
    <property type="molecule type" value="Genomic_DNA"/>
</dbReference>
<dbReference type="InterPro" id="IPR043502">
    <property type="entry name" value="DNA/RNA_pol_sf"/>
</dbReference>
<dbReference type="InterPro" id="IPR050116">
    <property type="entry name" value="DNA_polymerase-Y"/>
</dbReference>
<keyword evidence="6" id="KW-1185">Reference proteome</keyword>
<keyword evidence="3" id="KW-0227">DNA damage</keyword>